<evidence type="ECO:0000256" key="2">
    <source>
        <dbReference type="ARBA" id="ARBA00004574"/>
    </source>
</evidence>
<organism evidence="9 10">
    <name type="scientific">Plasmodium ovale curtisi</name>
    <dbReference type="NCBI Taxonomy" id="864141"/>
    <lineage>
        <taxon>Eukaryota</taxon>
        <taxon>Sar</taxon>
        <taxon>Alveolata</taxon>
        <taxon>Apicomplexa</taxon>
        <taxon>Aconoidasida</taxon>
        <taxon>Haemosporida</taxon>
        <taxon>Plasmodiidae</taxon>
        <taxon>Plasmodium</taxon>
        <taxon>Plasmodium (Plasmodium)</taxon>
    </lineage>
</organism>
<dbReference type="PANTHER" id="PTHR13989">
    <property type="entry name" value="REPLICATION PROTEIN A-RELATED"/>
    <property type="match status" value="1"/>
</dbReference>
<evidence type="ECO:0000256" key="6">
    <source>
        <dbReference type="ARBA" id="ARBA00023125"/>
    </source>
</evidence>
<dbReference type="Proteomes" id="UP000078560">
    <property type="component" value="Unassembled WGS sequence"/>
</dbReference>
<dbReference type="PANTHER" id="PTHR13989:SF33">
    <property type="entry name" value="CST COMPLEX SUBUNIT STN1"/>
    <property type="match status" value="1"/>
</dbReference>
<keyword evidence="7" id="KW-0539">Nucleus</keyword>
<name>A0A1A8VSH2_PLAOA</name>
<dbReference type="InterPro" id="IPR040260">
    <property type="entry name" value="RFA2-like"/>
</dbReference>
<dbReference type="VEuPathDB" id="PlasmoDB:PocGH01_09018700"/>
<dbReference type="AlphaFoldDB" id="A0A1A8VSH2"/>
<dbReference type="SUPFAM" id="SSF50249">
    <property type="entry name" value="Nucleic acid-binding proteins"/>
    <property type="match status" value="1"/>
</dbReference>
<keyword evidence="4" id="KW-0158">Chromosome</keyword>
<gene>
    <name evidence="9" type="ORF">POVCU2_0020820</name>
</gene>
<evidence type="ECO:0000256" key="8">
    <source>
        <dbReference type="ARBA" id="ARBA00030039"/>
    </source>
</evidence>
<evidence type="ECO:0000256" key="7">
    <source>
        <dbReference type="ARBA" id="ARBA00023242"/>
    </source>
</evidence>
<dbReference type="EMBL" id="FLQU01000280">
    <property type="protein sequence ID" value="SBS83427.1"/>
    <property type="molecule type" value="Genomic_DNA"/>
</dbReference>
<accession>A0A1A8VSH2</accession>
<dbReference type="GO" id="GO:0005634">
    <property type="term" value="C:nucleus"/>
    <property type="evidence" value="ECO:0007669"/>
    <property type="project" value="UniProtKB-SubCell"/>
</dbReference>
<dbReference type="Gene3D" id="2.40.50.140">
    <property type="entry name" value="Nucleic acid-binding proteins"/>
    <property type="match status" value="1"/>
</dbReference>
<evidence type="ECO:0000256" key="4">
    <source>
        <dbReference type="ARBA" id="ARBA00022454"/>
    </source>
</evidence>
<comment type="subcellular location">
    <subcellularLocation>
        <location evidence="2">Chromosome</location>
        <location evidence="2">Telomere</location>
    </subcellularLocation>
    <subcellularLocation>
        <location evidence="1">Nucleus</location>
    </subcellularLocation>
</comment>
<dbReference type="InterPro" id="IPR012340">
    <property type="entry name" value="NA-bd_OB-fold"/>
</dbReference>
<evidence type="ECO:0000256" key="5">
    <source>
        <dbReference type="ARBA" id="ARBA00022895"/>
    </source>
</evidence>
<dbReference type="GO" id="GO:0003677">
    <property type="term" value="F:DNA binding"/>
    <property type="evidence" value="ECO:0007669"/>
    <property type="project" value="UniProtKB-KW"/>
</dbReference>
<keyword evidence="5" id="KW-0779">Telomere</keyword>
<dbReference type="GO" id="GO:0000781">
    <property type="term" value="C:chromosome, telomeric region"/>
    <property type="evidence" value="ECO:0007669"/>
    <property type="project" value="UniProtKB-SubCell"/>
</dbReference>
<proteinExistence type="predicted"/>
<dbReference type="CDD" id="cd04478">
    <property type="entry name" value="RPA2_DBD_D"/>
    <property type="match status" value="1"/>
</dbReference>
<keyword evidence="6" id="KW-0238">DNA-binding</keyword>
<evidence type="ECO:0000313" key="9">
    <source>
        <dbReference type="EMBL" id="SBS83427.1"/>
    </source>
</evidence>
<protein>
    <recommendedName>
        <fullName evidence="3">CST complex subunit STN1</fullName>
    </recommendedName>
    <alternativeName>
        <fullName evidence="8">Suppressor of cdc thirteen homolog</fullName>
    </alternativeName>
</protein>
<sequence>MSGALTNLNIESGYFNDELKEEANESNFMYTNISMLIRAYKKDRNKLTLLNKKLNLIKIVGFVLNIEEKKEFIVYTIDDTTGYIKAKLLLTYSFTTSNEKNEDINVNDVIQVFGICNTVSINEDLSISISSITKLNSFNYLCHHHLLVFHNYLKYIENEKKKPKEDEKVQNEEDEHATAMQNVENPFFNSFFY</sequence>
<reference evidence="10" key="1">
    <citation type="submission" date="2016-05" db="EMBL/GenBank/DDBJ databases">
        <authorList>
            <person name="Naeem Raeece"/>
        </authorList>
    </citation>
    <scope>NUCLEOTIDE SEQUENCE [LARGE SCALE GENOMIC DNA]</scope>
</reference>
<evidence type="ECO:0000313" key="10">
    <source>
        <dbReference type="Proteomes" id="UP000078560"/>
    </source>
</evidence>
<evidence type="ECO:0000256" key="1">
    <source>
        <dbReference type="ARBA" id="ARBA00004123"/>
    </source>
</evidence>
<evidence type="ECO:0000256" key="3">
    <source>
        <dbReference type="ARBA" id="ARBA00017411"/>
    </source>
</evidence>